<evidence type="ECO:0000256" key="9">
    <source>
        <dbReference type="HAMAP-Rule" id="MF_00148"/>
    </source>
</evidence>
<evidence type="ECO:0000256" key="2">
    <source>
        <dbReference type="ARBA" id="ARBA00002631"/>
    </source>
</evidence>
<evidence type="ECO:0000313" key="11">
    <source>
        <dbReference type="EMBL" id="SQB97478.1"/>
    </source>
</evidence>
<evidence type="ECO:0000256" key="3">
    <source>
        <dbReference type="ARBA" id="ARBA00008184"/>
    </source>
</evidence>
<evidence type="ECO:0000256" key="8">
    <source>
        <dbReference type="ARBA" id="ARBA00023204"/>
    </source>
</evidence>
<evidence type="ECO:0000256" key="6">
    <source>
        <dbReference type="ARBA" id="ARBA00022763"/>
    </source>
</evidence>
<dbReference type="NCBIfam" id="TIGR00628">
    <property type="entry name" value="ung"/>
    <property type="match status" value="1"/>
</dbReference>
<keyword evidence="6 9" id="KW-0227">DNA damage</keyword>
<dbReference type="PANTHER" id="PTHR11264:SF0">
    <property type="entry name" value="URACIL-DNA GLYCOSYLASE"/>
    <property type="match status" value="1"/>
</dbReference>
<dbReference type="InterPro" id="IPR036895">
    <property type="entry name" value="Uracil-DNA_glycosylase-like_sf"/>
</dbReference>
<dbReference type="InterPro" id="IPR002043">
    <property type="entry name" value="UDG_fam1"/>
</dbReference>
<dbReference type="Pfam" id="PF03167">
    <property type="entry name" value="UDG"/>
    <property type="match status" value="1"/>
</dbReference>
<dbReference type="NCBIfam" id="NF003588">
    <property type="entry name" value="PRK05254.1-1"/>
    <property type="match status" value="1"/>
</dbReference>
<keyword evidence="9" id="KW-0963">Cytoplasm</keyword>
<dbReference type="SMART" id="SM00987">
    <property type="entry name" value="UreE_C"/>
    <property type="match status" value="1"/>
</dbReference>
<feature type="domain" description="Uracil-DNA glycosylase-like" evidence="10">
    <location>
        <begin position="53"/>
        <end position="223"/>
    </location>
</feature>
<comment type="catalytic activity">
    <reaction evidence="1 9">
        <text>Hydrolyzes single-stranded DNA or mismatched double-stranded DNA and polynucleotides, releasing free uracil.</text>
        <dbReference type="EC" id="3.2.2.27"/>
    </reaction>
</comment>
<proteinExistence type="inferred from homology"/>
<keyword evidence="7 9" id="KW-0378">Hydrolase</keyword>
<comment type="subcellular location">
    <subcellularLocation>
        <location evidence="9">Cytoplasm</location>
    </subcellularLocation>
</comment>
<accession>A0A2X3AXB0</accession>
<dbReference type="NCBIfam" id="NF003592">
    <property type="entry name" value="PRK05254.1-5"/>
    <property type="match status" value="1"/>
</dbReference>
<dbReference type="InterPro" id="IPR005122">
    <property type="entry name" value="Uracil-DNA_glycosylase-like"/>
</dbReference>
<evidence type="ECO:0000259" key="10">
    <source>
        <dbReference type="SMART" id="SM00986"/>
    </source>
</evidence>
<dbReference type="CDD" id="cd10027">
    <property type="entry name" value="UDG-F1-like"/>
    <property type="match status" value="1"/>
</dbReference>
<dbReference type="SMART" id="SM00986">
    <property type="entry name" value="UDG"/>
    <property type="match status" value="1"/>
</dbReference>
<dbReference type="GO" id="GO:0005737">
    <property type="term" value="C:cytoplasm"/>
    <property type="evidence" value="ECO:0007669"/>
    <property type="project" value="UniProtKB-SubCell"/>
</dbReference>
<evidence type="ECO:0000313" key="12">
    <source>
        <dbReference type="Proteomes" id="UP000250166"/>
    </source>
</evidence>
<evidence type="ECO:0000256" key="7">
    <source>
        <dbReference type="ARBA" id="ARBA00022801"/>
    </source>
</evidence>
<dbReference type="GO" id="GO:0097510">
    <property type="term" value="P:base-excision repair, AP site formation via deaminated base removal"/>
    <property type="evidence" value="ECO:0007669"/>
    <property type="project" value="TreeGrafter"/>
</dbReference>
<dbReference type="GO" id="GO:0004844">
    <property type="term" value="F:uracil DNA N-glycosylase activity"/>
    <property type="evidence" value="ECO:0007669"/>
    <property type="project" value="UniProtKB-UniRule"/>
</dbReference>
<dbReference type="HAMAP" id="MF_00148">
    <property type="entry name" value="UDG"/>
    <property type="match status" value="1"/>
</dbReference>
<keyword evidence="11" id="KW-0326">Glycosidase</keyword>
<protein>
    <recommendedName>
        <fullName evidence="5 9">Uracil-DNA glycosylase</fullName>
        <shortName evidence="9">UDG</shortName>
        <ecNumber evidence="4 9">3.2.2.27</ecNumber>
    </recommendedName>
</protein>
<organism evidence="11 12">
    <name type="scientific">Helicobacter fennelliae</name>
    <dbReference type="NCBI Taxonomy" id="215"/>
    <lineage>
        <taxon>Bacteria</taxon>
        <taxon>Pseudomonadati</taxon>
        <taxon>Campylobacterota</taxon>
        <taxon>Epsilonproteobacteria</taxon>
        <taxon>Campylobacterales</taxon>
        <taxon>Helicobacteraceae</taxon>
        <taxon>Helicobacter</taxon>
    </lineage>
</organism>
<keyword evidence="8 9" id="KW-0234">DNA repair</keyword>
<feature type="active site" description="Proton acceptor" evidence="9">
    <location>
        <position position="68"/>
    </location>
</feature>
<dbReference type="NCBIfam" id="NF003589">
    <property type="entry name" value="PRK05254.1-2"/>
    <property type="match status" value="1"/>
</dbReference>
<dbReference type="Gene3D" id="3.40.470.10">
    <property type="entry name" value="Uracil-DNA glycosylase-like domain"/>
    <property type="match status" value="1"/>
</dbReference>
<sequence>MSIPKTLSPEWIEFLGDEFEKPYFKEIIKHYNHAIAQRQIIFPPRELTFNAFNLTPPHKVQIVILGQDPYHGSYMYNDCGVLREIPQAMGLSFSVPRCVPIPPSLKNIYKELEQSLGLVMPNTGDLTAWAKRGALLLNSIFSVQKGMASSHKSFGWEKFSDAVITRLSTQREGIIFMLWGNYAKQKIPLIDTRKHFIITAPHPSPLARGFVGSGVFLKAQQILQQAGKTPFDWRVE</sequence>
<evidence type="ECO:0000256" key="1">
    <source>
        <dbReference type="ARBA" id="ARBA00001400"/>
    </source>
</evidence>
<name>A0A2X3AXB0_9HELI</name>
<dbReference type="Proteomes" id="UP000250166">
    <property type="component" value="Unassembled WGS sequence"/>
</dbReference>
<evidence type="ECO:0000256" key="4">
    <source>
        <dbReference type="ARBA" id="ARBA00012030"/>
    </source>
</evidence>
<dbReference type="AlphaFoldDB" id="A0A2X3AXB0"/>
<evidence type="ECO:0000256" key="5">
    <source>
        <dbReference type="ARBA" id="ARBA00018429"/>
    </source>
</evidence>
<reference evidence="11 12" key="1">
    <citation type="submission" date="2018-06" db="EMBL/GenBank/DDBJ databases">
        <authorList>
            <consortium name="Pathogen Informatics"/>
            <person name="Doyle S."/>
        </authorList>
    </citation>
    <scope>NUCLEOTIDE SEQUENCE [LARGE SCALE GENOMIC DNA]</scope>
    <source>
        <strain evidence="11 12">NCTC13102</strain>
    </source>
</reference>
<dbReference type="RefSeq" id="WP_023947733.1">
    <property type="nucleotide sequence ID" value="NZ_JAERIV010000005.1"/>
</dbReference>
<dbReference type="EC" id="3.2.2.27" evidence="4 9"/>
<gene>
    <name evidence="9 11" type="primary">ung</name>
    <name evidence="11" type="ORF">NCTC13102_00209</name>
</gene>
<comment type="function">
    <text evidence="2 9">Excises uracil residues from the DNA which can arise as a result of misincorporation of dUMP residues by DNA polymerase or due to deamination of cytosine.</text>
</comment>
<comment type="similarity">
    <text evidence="3 9">Belongs to the uracil-DNA glycosylase (UDG) superfamily. UNG family.</text>
</comment>
<dbReference type="EMBL" id="UAWL01000006">
    <property type="protein sequence ID" value="SQB97478.1"/>
    <property type="molecule type" value="Genomic_DNA"/>
</dbReference>
<dbReference type="PANTHER" id="PTHR11264">
    <property type="entry name" value="URACIL-DNA GLYCOSYLASE"/>
    <property type="match status" value="1"/>
</dbReference>
<dbReference type="SUPFAM" id="SSF52141">
    <property type="entry name" value="Uracil-DNA glycosylase-like"/>
    <property type="match status" value="1"/>
</dbReference>